<reference evidence="9" key="1">
    <citation type="submission" date="2020-10" db="EMBL/GenBank/DDBJ databases">
        <authorList>
            <person name="Gilroy R."/>
        </authorList>
    </citation>
    <scope>NUCLEOTIDE SEQUENCE</scope>
    <source>
        <strain evidence="9">CHK33-4379</strain>
    </source>
</reference>
<evidence type="ECO:0000313" key="10">
    <source>
        <dbReference type="Proteomes" id="UP000824136"/>
    </source>
</evidence>
<feature type="transmembrane region" description="Helical" evidence="8">
    <location>
        <begin position="221"/>
        <end position="240"/>
    </location>
</feature>
<feature type="transmembrane region" description="Helical" evidence="8">
    <location>
        <begin position="326"/>
        <end position="347"/>
    </location>
</feature>
<keyword evidence="2" id="KW-0813">Transport</keyword>
<dbReference type="AlphaFoldDB" id="A0A9D1KKK7"/>
<feature type="transmembrane region" description="Helical" evidence="8">
    <location>
        <begin position="6"/>
        <end position="24"/>
    </location>
</feature>
<dbReference type="EMBL" id="DVLL01000021">
    <property type="protein sequence ID" value="HIT59181.1"/>
    <property type="molecule type" value="Genomic_DNA"/>
</dbReference>
<organism evidence="9 10">
    <name type="scientific">Candidatus Faeciplasma pullistercoris</name>
    <dbReference type="NCBI Taxonomy" id="2840800"/>
    <lineage>
        <taxon>Bacteria</taxon>
        <taxon>Bacillati</taxon>
        <taxon>Bacillota</taxon>
        <taxon>Clostridia</taxon>
        <taxon>Eubacteriales</taxon>
        <taxon>Oscillospiraceae</taxon>
        <taxon>Oscillospiraceae incertae sedis</taxon>
        <taxon>Candidatus Faeciplasma</taxon>
    </lineage>
</organism>
<feature type="transmembrane region" description="Helical" evidence="8">
    <location>
        <begin position="260"/>
        <end position="282"/>
    </location>
</feature>
<reference evidence="9" key="2">
    <citation type="journal article" date="2021" name="PeerJ">
        <title>Extensive microbial diversity within the chicken gut microbiome revealed by metagenomics and culture.</title>
        <authorList>
            <person name="Gilroy R."/>
            <person name="Ravi A."/>
            <person name="Getino M."/>
            <person name="Pursley I."/>
            <person name="Horton D.L."/>
            <person name="Alikhan N.F."/>
            <person name="Baker D."/>
            <person name="Gharbi K."/>
            <person name="Hall N."/>
            <person name="Watson M."/>
            <person name="Adriaenssens E.M."/>
            <person name="Foster-Nyarko E."/>
            <person name="Jarju S."/>
            <person name="Secka A."/>
            <person name="Antonio M."/>
            <person name="Oren A."/>
            <person name="Chaudhuri R.R."/>
            <person name="La Ragione R."/>
            <person name="Hildebrand F."/>
            <person name="Pallen M.J."/>
        </authorList>
    </citation>
    <scope>NUCLEOTIDE SEQUENCE</scope>
    <source>
        <strain evidence="9">CHK33-4379</strain>
    </source>
</reference>
<dbReference type="Proteomes" id="UP000824136">
    <property type="component" value="Unassembled WGS sequence"/>
</dbReference>
<feature type="transmembrane region" description="Helical" evidence="8">
    <location>
        <begin position="387"/>
        <end position="408"/>
    </location>
</feature>
<evidence type="ECO:0000256" key="8">
    <source>
        <dbReference type="SAM" id="Phobius"/>
    </source>
</evidence>
<evidence type="ECO:0000256" key="2">
    <source>
        <dbReference type="ARBA" id="ARBA00022448"/>
    </source>
</evidence>
<evidence type="ECO:0000256" key="6">
    <source>
        <dbReference type="ARBA" id="ARBA00023065"/>
    </source>
</evidence>
<evidence type="ECO:0000256" key="7">
    <source>
        <dbReference type="ARBA" id="ARBA00023136"/>
    </source>
</evidence>
<comment type="subcellular location">
    <subcellularLocation>
        <location evidence="1">Cell membrane</location>
        <topology evidence="1">Multi-pass membrane protein</topology>
    </subcellularLocation>
</comment>
<protein>
    <submittedName>
        <fullName evidence="9">H(+)-transporting ATPase</fullName>
    </submittedName>
</protein>
<feature type="transmembrane region" description="Helical" evidence="8">
    <location>
        <begin position="183"/>
        <end position="201"/>
    </location>
</feature>
<gene>
    <name evidence="9" type="ORF">IAC39_05690</name>
</gene>
<keyword evidence="4 8" id="KW-0812">Transmembrane</keyword>
<proteinExistence type="predicted"/>
<dbReference type="GO" id="GO:0030001">
    <property type="term" value="P:metal ion transport"/>
    <property type="evidence" value="ECO:0007669"/>
    <property type="project" value="UniProtKB-ARBA"/>
</dbReference>
<evidence type="ECO:0000313" key="9">
    <source>
        <dbReference type="EMBL" id="HIT59181.1"/>
    </source>
</evidence>
<comment type="caution">
    <text evidence="9">The sequence shown here is derived from an EMBL/GenBank/DDBJ whole genome shotgun (WGS) entry which is preliminary data.</text>
</comment>
<name>A0A9D1KKK7_9FIRM</name>
<feature type="transmembrane region" description="Helical" evidence="8">
    <location>
        <begin position="112"/>
        <end position="139"/>
    </location>
</feature>
<evidence type="ECO:0000256" key="3">
    <source>
        <dbReference type="ARBA" id="ARBA00022475"/>
    </source>
</evidence>
<feature type="transmembrane region" description="Helical" evidence="8">
    <location>
        <begin position="36"/>
        <end position="55"/>
    </location>
</feature>
<dbReference type="GO" id="GO:0008324">
    <property type="term" value="F:monoatomic cation transmembrane transporter activity"/>
    <property type="evidence" value="ECO:0007669"/>
    <property type="project" value="InterPro"/>
</dbReference>
<evidence type="ECO:0000256" key="5">
    <source>
        <dbReference type="ARBA" id="ARBA00022989"/>
    </source>
</evidence>
<keyword evidence="3" id="KW-1003">Cell membrane</keyword>
<accession>A0A9D1KKK7</accession>
<dbReference type="InterPro" id="IPR003445">
    <property type="entry name" value="Cat_transpt"/>
</dbReference>
<feature type="transmembrane region" description="Helical" evidence="8">
    <location>
        <begin position="67"/>
        <end position="91"/>
    </location>
</feature>
<dbReference type="GO" id="GO:0005886">
    <property type="term" value="C:plasma membrane"/>
    <property type="evidence" value="ECO:0007669"/>
    <property type="project" value="UniProtKB-SubCell"/>
</dbReference>
<keyword evidence="5 8" id="KW-1133">Transmembrane helix</keyword>
<dbReference type="PANTHER" id="PTHR32024">
    <property type="entry name" value="TRK SYSTEM POTASSIUM UPTAKE PROTEIN TRKG-RELATED"/>
    <property type="match status" value="1"/>
</dbReference>
<feature type="transmembrane region" description="Helical" evidence="8">
    <location>
        <begin position="359"/>
        <end position="380"/>
    </location>
</feature>
<keyword evidence="6" id="KW-0406">Ion transport</keyword>
<dbReference type="PANTHER" id="PTHR32024:SF1">
    <property type="entry name" value="KTR SYSTEM POTASSIUM UPTAKE PROTEIN B"/>
    <property type="match status" value="1"/>
</dbReference>
<dbReference type="Pfam" id="PF02386">
    <property type="entry name" value="TrkH"/>
    <property type="match status" value="1"/>
</dbReference>
<sequence length="424" mass="45338">MSAGRFIALGFAGVIFFGSLLLYLPITHRPGASVSYIEALFTSTSAVCVTGLTAFDTYDTYNFLGQLVIIILIQIGGLGIASVGVGIIAISGRRANIRDRYLVKEALNYDSFSGIIGLLRWVLMATLLFESVGAVLSIISFSRDYDFWRAVWMGIFHSISSFNNAGFDIVGGGAGLAPYADDVYMNVITTLLIIFGGLGFYAMQEIVTKRSFKRLSLNTKVAVSTTIALIVGGTLLLRLTNDISWLGAFFTSVSARTAGFQTVILGEFTSAGLLVVTILMFIGTSPGSTGGGVKTTTFFVLIRSITSIITNRDIGAFKRKFSNKTVFKAFLIFVTAMMVCVISTLILCITEPELEFMQILFEVVSAFSTCGLSTGVTASITPIGKLVLVSTMFIGRIGPLTAVTLLAVSPPPSVSRPEESISIG</sequence>
<evidence type="ECO:0000256" key="4">
    <source>
        <dbReference type="ARBA" id="ARBA00022692"/>
    </source>
</evidence>
<keyword evidence="7 8" id="KW-0472">Membrane</keyword>
<evidence type="ECO:0000256" key="1">
    <source>
        <dbReference type="ARBA" id="ARBA00004651"/>
    </source>
</evidence>